<dbReference type="EMBL" id="CAINUL010000002">
    <property type="protein sequence ID" value="CAD0107540.1"/>
    <property type="molecule type" value="Genomic_DNA"/>
</dbReference>
<dbReference type="Proteomes" id="UP000745764">
    <property type="component" value="Unassembled WGS sequence"/>
</dbReference>
<evidence type="ECO:0000313" key="2">
    <source>
        <dbReference type="EMBL" id="CAD0107540.1"/>
    </source>
</evidence>
<sequence>MFCRFPPFGKGKSGSSSTTAAPSSRSEQIADAVVPSSRKDKGKLIPPAFGLFNDDRRTSRTSRTSTSQDMIQLAHRPVIQPRRNTSLAPSTEMGIDSDIDPNKSNARGQDWRVEQAREIQNLAEHMREATRFVKALVRMLDAVEAIRKGHKKQFELPEDLATLYKTHPPIQEALDHTRLSVTVIADKVSEYADGVSEASTRVQKLARSGKTGPVKKRHGKNAEVCLVSQIPALLKAANVFYGLREVIDDCKFEGDGSSPRFGSRDDVARLRMREKELSWLMQSHSGWIRELQHLDVDS</sequence>
<accession>A0A9N8PP12</accession>
<dbReference type="AlphaFoldDB" id="A0A9N8PP12"/>
<name>A0A9N8PP12_9PEZI</name>
<organism evidence="2 3">
    <name type="scientific">Aureobasidium uvarum</name>
    <dbReference type="NCBI Taxonomy" id="2773716"/>
    <lineage>
        <taxon>Eukaryota</taxon>
        <taxon>Fungi</taxon>
        <taxon>Dikarya</taxon>
        <taxon>Ascomycota</taxon>
        <taxon>Pezizomycotina</taxon>
        <taxon>Dothideomycetes</taxon>
        <taxon>Dothideomycetidae</taxon>
        <taxon>Dothideales</taxon>
        <taxon>Saccotheciaceae</taxon>
        <taxon>Aureobasidium</taxon>
    </lineage>
</organism>
<gene>
    <name evidence="2" type="ORF">AWRI4620_LOCUS1795</name>
</gene>
<proteinExistence type="predicted"/>
<comment type="caution">
    <text evidence="2">The sequence shown here is derived from an EMBL/GenBank/DDBJ whole genome shotgun (WGS) entry which is preliminary data.</text>
</comment>
<evidence type="ECO:0000256" key="1">
    <source>
        <dbReference type="SAM" id="MobiDB-lite"/>
    </source>
</evidence>
<feature type="compositionally biased region" description="Low complexity" evidence="1">
    <location>
        <begin position="1"/>
        <end position="24"/>
    </location>
</feature>
<evidence type="ECO:0000313" key="3">
    <source>
        <dbReference type="Proteomes" id="UP000745764"/>
    </source>
</evidence>
<dbReference type="OrthoDB" id="3942140at2759"/>
<reference evidence="2" key="1">
    <citation type="submission" date="2020-06" db="EMBL/GenBank/DDBJ databases">
        <authorList>
            <person name="Onetto C."/>
        </authorList>
    </citation>
    <scope>NUCLEOTIDE SEQUENCE</scope>
</reference>
<feature type="region of interest" description="Disordered" evidence="1">
    <location>
        <begin position="1"/>
        <end position="69"/>
    </location>
</feature>
<feature type="region of interest" description="Disordered" evidence="1">
    <location>
        <begin position="85"/>
        <end position="108"/>
    </location>
</feature>
<protein>
    <submittedName>
        <fullName evidence="2">Uncharacterized protein</fullName>
    </submittedName>
</protein>
<keyword evidence="3" id="KW-1185">Reference proteome</keyword>